<dbReference type="AlphaFoldDB" id="A0A2G9RG18"/>
<dbReference type="OrthoDB" id="66546at2759"/>
<proteinExistence type="predicted"/>
<reference evidence="2" key="1">
    <citation type="journal article" date="2017" name="Nat. Commun.">
        <title>The North American bullfrog draft genome provides insight into hormonal regulation of long noncoding RNA.</title>
        <authorList>
            <person name="Hammond S.A."/>
            <person name="Warren R.L."/>
            <person name="Vandervalk B.P."/>
            <person name="Kucuk E."/>
            <person name="Khan H."/>
            <person name="Gibb E.A."/>
            <person name="Pandoh P."/>
            <person name="Kirk H."/>
            <person name="Zhao Y."/>
            <person name="Jones M."/>
            <person name="Mungall A.J."/>
            <person name="Coope R."/>
            <person name="Pleasance S."/>
            <person name="Moore R.A."/>
            <person name="Holt R.A."/>
            <person name="Round J.M."/>
            <person name="Ohora S."/>
            <person name="Walle B.V."/>
            <person name="Veldhoen N."/>
            <person name="Helbing C.C."/>
            <person name="Birol I."/>
        </authorList>
    </citation>
    <scope>NUCLEOTIDE SEQUENCE [LARGE SCALE GENOMIC DNA]</scope>
</reference>
<dbReference type="Proteomes" id="UP000228934">
    <property type="component" value="Unassembled WGS sequence"/>
</dbReference>
<accession>A0A2G9RG18</accession>
<name>A0A2G9RG18_AQUCT</name>
<sequence>DQHLYTTDPIYTPEEKTFVTETQVIRETLWLLSGVKKLFIFQLTDGKVTVRNDIVVTHMTHVC</sequence>
<protein>
    <submittedName>
        <fullName evidence="1">Uncharacterized protein</fullName>
    </submittedName>
</protein>
<organism evidence="1 2">
    <name type="scientific">Aquarana catesbeiana</name>
    <name type="common">American bullfrog</name>
    <name type="synonym">Rana catesbeiana</name>
    <dbReference type="NCBI Taxonomy" id="8400"/>
    <lineage>
        <taxon>Eukaryota</taxon>
        <taxon>Metazoa</taxon>
        <taxon>Chordata</taxon>
        <taxon>Craniata</taxon>
        <taxon>Vertebrata</taxon>
        <taxon>Euteleostomi</taxon>
        <taxon>Amphibia</taxon>
        <taxon>Batrachia</taxon>
        <taxon>Anura</taxon>
        <taxon>Neobatrachia</taxon>
        <taxon>Ranoidea</taxon>
        <taxon>Ranidae</taxon>
        <taxon>Aquarana</taxon>
    </lineage>
</organism>
<evidence type="ECO:0000313" key="2">
    <source>
        <dbReference type="Proteomes" id="UP000228934"/>
    </source>
</evidence>
<keyword evidence="2" id="KW-1185">Reference proteome</keyword>
<feature type="non-terminal residue" evidence="1">
    <location>
        <position position="1"/>
    </location>
</feature>
<evidence type="ECO:0000313" key="1">
    <source>
        <dbReference type="EMBL" id="PIO26827.1"/>
    </source>
</evidence>
<dbReference type="EMBL" id="KV941011">
    <property type="protein sequence ID" value="PIO26827.1"/>
    <property type="molecule type" value="Genomic_DNA"/>
</dbReference>
<gene>
    <name evidence="1" type="ORF">AB205_0030600</name>
</gene>